<evidence type="ECO:0000313" key="2">
    <source>
        <dbReference type="EMBL" id="VTJ72156.1"/>
    </source>
</evidence>
<feature type="non-terminal residue" evidence="2">
    <location>
        <position position="1"/>
    </location>
</feature>
<accession>A0A5E4BS79</accession>
<sequence length="89" mass="9598">EALSRHKIYAQPSPVSCVGLKISSWKLNQNGTIRHFPGGKPASRGLSQDAQWGVQVVLEQTEKGRVVRSEEQPQSVLRSGGCLGTDQAA</sequence>
<comment type="caution">
    <text evidence="2">The sequence shown here is derived from an EMBL/GenBank/DDBJ whole genome shotgun (WGS) entry which is preliminary data.</text>
</comment>
<organism evidence="2 3">
    <name type="scientific">Marmota monax</name>
    <name type="common">Woodchuck</name>
    <dbReference type="NCBI Taxonomy" id="9995"/>
    <lineage>
        <taxon>Eukaryota</taxon>
        <taxon>Metazoa</taxon>
        <taxon>Chordata</taxon>
        <taxon>Craniata</taxon>
        <taxon>Vertebrata</taxon>
        <taxon>Euteleostomi</taxon>
        <taxon>Mammalia</taxon>
        <taxon>Eutheria</taxon>
        <taxon>Euarchontoglires</taxon>
        <taxon>Glires</taxon>
        <taxon>Rodentia</taxon>
        <taxon>Sciuromorpha</taxon>
        <taxon>Sciuridae</taxon>
        <taxon>Xerinae</taxon>
        <taxon>Marmotini</taxon>
        <taxon>Marmota</taxon>
    </lineage>
</organism>
<dbReference type="EMBL" id="CABDUW010000612">
    <property type="protein sequence ID" value="VTJ72156.1"/>
    <property type="molecule type" value="Genomic_DNA"/>
</dbReference>
<feature type="non-terminal residue" evidence="2">
    <location>
        <position position="89"/>
    </location>
</feature>
<keyword evidence="3" id="KW-1185">Reference proteome</keyword>
<dbReference type="AlphaFoldDB" id="A0A5E4BS79"/>
<gene>
    <name evidence="2" type="ORF">MONAX_5E007869</name>
</gene>
<proteinExistence type="predicted"/>
<evidence type="ECO:0000256" key="1">
    <source>
        <dbReference type="SAM" id="MobiDB-lite"/>
    </source>
</evidence>
<reference evidence="2" key="1">
    <citation type="submission" date="2019-04" db="EMBL/GenBank/DDBJ databases">
        <authorList>
            <person name="Alioto T."/>
            <person name="Alioto T."/>
        </authorList>
    </citation>
    <scope>NUCLEOTIDE SEQUENCE [LARGE SCALE GENOMIC DNA]</scope>
</reference>
<name>A0A5E4BS79_MARMO</name>
<protein>
    <submittedName>
        <fullName evidence="2">Uncharacterized protein</fullName>
    </submittedName>
</protein>
<feature type="region of interest" description="Disordered" evidence="1">
    <location>
        <begin position="65"/>
        <end position="89"/>
    </location>
</feature>
<evidence type="ECO:0000313" key="3">
    <source>
        <dbReference type="Proteomes" id="UP000335636"/>
    </source>
</evidence>
<dbReference type="Proteomes" id="UP000335636">
    <property type="component" value="Unassembled WGS sequence"/>
</dbReference>